<dbReference type="EC" id="4.2.1.1" evidence="2"/>
<dbReference type="EMBL" id="SPLM01000147">
    <property type="protein sequence ID" value="TMW55430.1"/>
    <property type="molecule type" value="Genomic_DNA"/>
</dbReference>
<dbReference type="InterPro" id="IPR041891">
    <property type="entry name" value="Alpha_CA_prokaryot-like"/>
</dbReference>
<feature type="domain" description="Alpha-carbonic anhydrase" evidence="8">
    <location>
        <begin position="28"/>
        <end position="270"/>
    </location>
</feature>
<dbReference type="PANTHER" id="PTHR18952:SF265">
    <property type="entry name" value="CARBONIC ANHYDRASE"/>
    <property type="match status" value="1"/>
</dbReference>
<evidence type="ECO:0000256" key="2">
    <source>
        <dbReference type="ARBA" id="ARBA00012925"/>
    </source>
</evidence>
<keyword evidence="10" id="KW-1185">Reference proteome</keyword>
<keyword evidence="3" id="KW-0479">Metal-binding</keyword>
<feature type="chain" id="PRO_5035425472" description="carbonic anhydrase" evidence="7">
    <location>
        <begin position="20"/>
        <end position="270"/>
    </location>
</feature>
<protein>
    <recommendedName>
        <fullName evidence="2">carbonic anhydrase</fullName>
        <ecNumber evidence="2">4.2.1.1</ecNumber>
    </recommendedName>
</protein>
<name>A0A8K1C2W2_PYTOL</name>
<dbReference type="Gene3D" id="3.10.200.10">
    <property type="entry name" value="Alpha carbonic anhydrase"/>
    <property type="match status" value="1"/>
</dbReference>
<dbReference type="Proteomes" id="UP000794436">
    <property type="component" value="Unassembled WGS sequence"/>
</dbReference>
<dbReference type="InterPro" id="IPR001148">
    <property type="entry name" value="CA_dom"/>
</dbReference>
<dbReference type="OrthoDB" id="429145at2759"/>
<keyword evidence="7" id="KW-0732">Signal</keyword>
<evidence type="ECO:0000256" key="5">
    <source>
        <dbReference type="ARBA" id="ARBA00023239"/>
    </source>
</evidence>
<accession>A0A8K1C2W2</accession>
<comment type="similarity">
    <text evidence="1">Belongs to the alpha-carbonic anhydrase family.</text>
</comment>
<comment type="catalytic activity">
    <reaction evidence="6">
        <text>hydrogencarbonate + H(+) = CO2 + H2O</text>
        <dbReference type="Rhea" id="RHEA:10748"/>
        <dbReference type="ChEBI" id="CHEBI:15377"/>
        <dbReference type="ChEBI" id="CHEBI:15378"/>
        <dbReference type="ChEBI" id="CHEBI:16526"/>
        <dbReference type="ChEBI" id="CHEBI:17544"/>
        <dbReference type="EC" id="4.2.1.1"/>
    </reaction>
</comment>
<dbReference type="CDD" id="cd03124">
    <property type="entry name" value="alpha_CA_prokaryotic_like"/>
    <property type="match status" value="1"/>
</dbReference>
<evidence type="ECO:0000256" key="1">
    <source>
        <dbReference type="ARBA" id="ARBA00010718"/>
    </source>
</evidence>
<keyword evidence="4" id="KW-0862">Zinc</keyword>
<dbReference type="PANTHER" id="PTHR18952">
    <property type="entry name" value="CARBONIC ANHYDRASE"/>
    <property type="match status" value="1"/>
</dbReference>
<feature type="signal peptide" evidence="7">
    <location>
        <begin position="1"/>
        <end position="19"/>
    </location>
</feature>
<dbReference type="AlphaFoldDB" id="A0A8K1C2W2"/>
<evidence type="ECO:0000256" key="4">
    <source>
        <dbReference type="ARBA" id="ARBA00022833"/>
    </source>
</evidence>
<gene>
    <name evidence="9" type="ORF">Poli38472_010312</name>
</gene>
<evidence type="ECO:0000256" key="6">
    <source>
        <dbReference type="ARBA" id="ARBA00048348"/>
    </source>
</evidence>
<evidence type="ECO:0000256" key="3">
    <source>
        <dbReference type="ARBA" id="ARBA00022723"/>
    </source>
</evidence>
<proteinExistence type="inferred from homology"/>
<evidence type="ECO:0000259" key="8">
    <source>
        <dbReference type="PROSITE" id="PS51144"/>
    </source>
</evidence>
<reference evidence="9" key="1">
    <citation type="submission" date="2019-03" db="EMBL/GenBank/DDBJ databases">
        <title>Long read genome sequence of the mycoparasitic Pythium oligandrum ATCC 38472 isolated from sugarbeet rhizosphere.</title>
        <authorList>
            <person name="Gaulin E."/>
        </authorList>
    </citation>
    <scope>NUCLEOTIDE SEQUENCE</scope>
    <source>
        <strain evidence="9">ATCC 38472_TT</strain>
    </source>
</reference>
<dbReference type="SMART" id="SM01057">
    <property type="entry name" value="Carb_anhydrase"/>
    <property type="match status" value="1"/>
</dbReference>
<dbReference type="InterPro" id="IPR023561">
    <property type="entry name" value="Carbonic_anhydrase_a-class"/>
</dbReference>
<evidence type="ECO:0000313" key="9">
    <source>
        <dbReference type="EMBL" id="TMW55430.1"/>
    </source>
</evidence>
<comment type="caution">
    <text evidence="9">The sequence shown here is derived from an EMBL/GenBank/DDBJ whole genome shotgun (WGS) entry which is preliminary data.</text>
</comment>
<sequence>MKIFSLLASVACLGAVVRADGAPQDGQKAWSYKTNDPSVYSPAEWGIANPNCNGKRQSPIDIKTKDLCESEHEAKKLPFEFKGECSEYHLKQLYDAHKAEVMHGSCSVVAKGKEFKFAQVHFHAPAEHTINGKVHDGEVHFVHLADDGNALVVGLFLDAKKDATTPPFLSGFWDRLEGVNTTNAVDFELESFYPLVQDAASRQRVFNYPGSLTAPKCDEIVDWFVVEKPLAISEEDLSNFQSHLKRIEASDDGRTARPTQPLNGRTVLVY</sequence>
<dbReference type="SUPFAM" id="SSF51069">
    <property type="entry name" value="Carbonic anhydrase"/>
    <property type="match status" value="1"/>
</dbReference>
<dbReference type="PROSITE" id="PS51144">
    <property type="entry name" value="ALPHA_CA_2"/>
    <property type="match status" value="1"/>
</dbReference>
<organism evidence="9 10">
    <name type="scientific">Pythium oligandrum</name>
    <name type="common">Mycoparasitic fungus</name>
    <dbReference type="NCBI Taxonomy" id="41045"/>
    <lineage>
        <taxon>Eukaryota</taxon>
        <taxon>Sar</taxon>
        <taxon>Stramenopiles</taxon>
        <taxon>Oomycota</taxon>
        <taxon>Peronosporomycetes</taxon>
        <taxon>Pythiales</taxon>
        <taxon>Pythiaceae</taxon>
        <taxon>Pythium</taxon>
    </lineage>
</organism>
<dbReference type="GO" id="GO:0004089">
    <property type="term" value="F:carbonate dehydratase activity"/>
    <property type="evidence" value="ECO:0007669"/>
    <property type="project" value="UniProtKB-EC"/>
</dbReference>
<evidence type="ECO:0000313" key="10">
    <source>
        <dbReference type="Proteomes" id="UP000794436"/>
    </source>
</evidence>
<dbReference type="Pfam" id="PF00194">
    <property type="entry name" value="Carb_anhydrase"/>
    <property type="match status" value="1"/>
</dbReference>
<keyword evidence="5" id="KW-0456">Lyase</keyword>
<evidence type="ECO:0000256" key="7">
    <source>
        <dbReference type="SAM" id="SignalP"/>
    </source>
</evidence>
<dbReference type="InterPro" id="IPR036398">
    <property type="entry name" value="CA_dom_sf"/>
</dbReference>
<dbReference type="GO" id="GO:0008270">
    <property type="term" value="F:zinc ion binding"/>
    <property type="evidence" value="ECO:0007669"/>
    <property type="project" value="InterPro"/>
</dbReference>